<sequence>MGHAGNVPPRKSPSLNLSLGEKNLRGEIWKIGRRARVLSDVPNDLDFLILYYRYPQLKGKSMTRKEKEMLSPPLSTLKMALGDAWVVRRFRVPHDSMLSDFAYFYW</sequence>
<protein>
    <submittedName>
        <fullName evidence="1">Uncharacterized protein</fullName>
    </submittedName>
</protein>
<feature type="non-terminal residue" evidence="1">
    <location>
        <position position="106"/>
    </location>
</feature>
<reference evidence="1" key="1">
    <citation type="submission" date="2018-05" db="EMBL/GenBank/DDBJ databases">
        <authorList>
            <person name="Lanie J.A."/>
            <person name="Ng W.-L."/>
            <person name="Kazmierczak K.M."/>
            <person name="Andrzejewski T.M."/>
            <person name="Davidsen T.M."/>
            <person name="Wayne K.J."/>
            <person name="Tettelin H."/>
            <person name="Glass J.I."/>
            <person name="Rusch D."/>
            <person name="Podicherti R."/>
            <person name="Tsui H.-C.T."/>
            <person name="Winkler M.E."/>
        </authorList>
    </citation>
    <scope>NUCLEOTIDE SEQUENCE</scope>
</reference>
<gene>
    <name evidence="1" type="ORF">METZ01_LOCUS442343</name>
</gene>
<accession>A0A382Z2S1</accession>
<dbReference type="EMBL" id="UINC01180342">
    <property type="protein sequence ID" value="SVD89489.1"/>
    <property type="molecule type" value="Genomic_DNA"/>
</dbReference>
<evidence type="ECO:0000313" key="1">
    <source>
        <dbReference type="EMBL" id="SVD89489.1"/>
    </source>
</evidence>
<dbReference type="AlphaFoldDB" id="A0A382Z2S1"/>
<name>A0A382Z2S1_9ZZZZ</name>
<proteinExistence type="predicted"/>
<organism evidence="1">
    <name type="scientific">marine metagenome</name>
    <dbReference type="NCBI Taxonomy" id="408172"/>
    <lineage>
        <taxon>unclassified sequences</taxon>
        <taxon>metagenomes</taxon>
        <taxon>ecological metagenomes</taxon>
    </lineage>
</organism>